<reference evidence="1 2" key="1">
    <citation type="submission" date="2020-04" db="EMBL/GenBank/DDBJ databases">
        <title>Genome sequencing of novel species.</title>
        <authorList>
            <person name="Heo J."/>
            <person name="Kim S.-J."/>
            <person name="Kim J.-S."/>
            <person name="Hong S.-B."/>
            <person name="Kwon S.-W."/>
        </authorList>
    </citation>
    <scope>NUCLEOTIDE SEQUENCE [LARGE SCALE GENOMIC DNA]</scope>
    <source>
        <strain evidence="1 2">F39-2</strain>
    </source>
</reference>
<organism evidence="1 2">
    <name type="scientific">Mucilaginibacter robiniae</name>
    <dbReference type="NCBI Taxonomy" id="2728022"/>
    <lineage>
        <taxon>Bacteria</taxon>
        <taxon>Pseudomonadati</taxon>
        <taxon>Bacteroidota</taxon>
        <taxon>Sphingobacteriia</taxon>
        <taxon>Sphingobacteriales</taxon>
        <taxon>Sphingobacteriaceae</taxon>
        <taxon>Mucilaginibacter</taxon>
    </lineage>
</organism>
<dbReference type="CDD" id="cd04950">
    <property type="entry name" value="GT4_TuaH-like"/>
    <property type="match status" value="1"/>
</dbReference>
<gene>
    <name evidence="1" type="ORF">HH214_15020</name>
</gene>
<dbReference type="AlphaFoldDB" id="A0A7L5E9M6"/>
<name>A0A7L5E9M6_9SPHI</name>
<sequence>MQLTPNSPKSINNSTSTTIADNTLPENIICFSHLRWDFVFQRPQHLLTRLSNTFNVYFIEEPIFDATDQEYYTFTKRDKNLWVMVPHLVGGLSHEENVATLKSMFGRYMDNKQLSNYIFWYYTPMALNFSNGYDPALIIYDCMDELSAFKFAPAELKGYEKELMDKADLVFTGGQSLYEAKKHQHNNIHAFPSSIDRKHFLKARSYNECPADQIDTDKLKLGFYGVLDERFDINLIKEIADARPDWQIILIGPVVKIDPASLPQNSNIHYLGAKNYQELPEYMATWDMALIPFMLNESTRFISPTKTPEYLAAGLPVISTPIRDVVNPYGTKNLVHIAATGAEFVAAIEKELQTTAKETWRKKVDTFLSTNSWDITCNNMLNLMKKAAYKNLYMPIAQ</sequence>
<dbReference type="Proteomes" id="UP000503278">
    <property type="component" value="Chromosome"/>
</dbReference>
<keyword evidence="1" id="KW-0808">Transferase</keyword>
<dbReference type="GO" id="GO:0016740">
    <property type="term" value="F:transferase activity"/>
    <property type="evidence" value="ECO:0007669"/>
    <property type="project" value="UniProtKB-KW"/>
</dbReference>
<dbReference type="EMBL" id="CP051682">
    <property type="protein sequence ID" value="QJD97086.1"/>
    <property type="molecule type" value="Genomic_DNA"/>
</dbReference>
<dbReference type="KEGG" id="mrob:HH214_15020"/>
<proteinExistence type="predicted"/>
<protein>
    <submittedName>
        <fullName evidence="1">Glycosyltransferase family 1 protein</fullName>
    </submittedName>
</protein>
<dbReference type="Gene3D" id="3.40.50.2000">
    <property type="entry name" value="Glycogen Phosphorylase B"/>
    <property type="match status" value="1"/>
</dbReference>
<keyword evidence="2" id="KW-1185">Reference proteome</keyword>
<accession>A0A7L5E9M6</accession>
<dbReference type="Pfam" id="PF13692">
    <property type="entry name" value="Glyco_trans_1_4"/>
    <property type="match status" value="1"/>
</dbReference>
<evidence type="ECO:0000313" key="2">
    <source>
        <dbReference type="Proteomes" id="UP000503278"/>
    </source>
</evidence>
<dbReference type="RefSeq" id="WP_169608964.1">
    <property type="nucleotide sequence ID" value="NZ_CP051682.1"/>
</dbReference>
<dbReference type="SUPFAM" id="SSF53756">
    <property type="entry name" value="UDP-Glycosyltransferase/glycogen phosphorylase"/>
    <property type="match status" value="1"/>
</dbReference>
<dbReference type="Gene3D" id="3.40.50.11010">
    <property type="match status" value="1"/>
</dbReference>
<evidence type="ECO:0000313" key="1">
    <source>
        <dbReference type="EMBL" id="QJD97086.1"/>
    </source>
</evidence>